<evidence type="ECO:0000256" key="8">
    <source>
        <dbReference type="ARBA" id="ARBA00023242"/>
    </source>
</evidence>
<keyword evidence="16" id="KW-1185">Reference proteome</keyword>
<evidence type="ECO:0000259" key="13">
    <source>
        <dbReference type="PROSITE" id="PS50023"/>
    </source>
</evidence>
<dbReference type="PANTHER" id="PTHR24208:SF166">
    <property type="entry name" value="LIM HOMEOBOX TRANSCRIPTION FACTOR 1 ALPHA, ISOFORM B"/>
    <property type="match status" value="1"/>
</dbReference>
<dbReference type="GO" id="GO:0030182">
    <property type="term" value="P:neuron differentiation"/>
    <property type="evidence" value="ECO:0007669"/>
    <property type="project" value="TreeGrafter"/>
</dbReference>
<dbReference type="GO" id="GO:0046872">
    <property type="term" value="F:metal ion binding"/>
    <property type="evidence" value="ECO:0007669"/>
    <property type="project" value="UniProtKB-KW"/>
</dbReference>
<feature type="region of interest" description="Disordered" evidence="12">
    <location>
        <begin position="341"/>
        <end position="394"/>
    </location>
</feature>
<evidence type="ECO:0000256" key="6">
    <source>
        <dbReference type="ARBA" id="ARBA00023125"/>
    </source>
</evidence>
<dbReference type="PROSITE" id="PS00478">
    <property type="entry name" value="LIM_DOMAIN_1"/>
    <property type="match status" value="1"/>
</dbReference>
<keyword evidence="4 10" id="KW-0862">Zinc</keyword>
<feature type="domain" description="LIM zinc-binding" evidence="13">
    <location>
        <begin position="140"/>
        <end position="201"/>
    </location>
</feature>
<dbReference type="OrthoDB" id="6159439at2759"/>
<dbReference type="AlphaFoldDB" id="A0A0V1HDR6"/>
<keyword evidence="7 9" id="KW-0371">Homeobox</keyword>
<dbReference type="SMART" id="SM00132">
    <property type="entry name" value="LIM"/>
    <property type="match status" value="2"/>
</dbReference>
<dbReference type="Pfam" id="PF00046">
    <property type="entry name" value="Homeodomain"/>
    <property type="match status" value="1"/>
</dbReference>
<evidence type="ECO:0000256" key="3">
    <source>
        <dbReference type="ARBA" id="ARBA00022737"/>
    </source>
</evidence>
<gene>
    <name evidence="15" type="primary">LMX1A</name>
    <name evidence="15" type="ORF">T11_8354</name>
</gene>
<evidence type="ECO:0000256" key="2">
    <source>
        <dbReference type="ARBA" id="ARBA00022723"/>
    </source>
</evidence>
<dbReference type="PANTHER" id="PTHR24208">
    <property type="entry name" value="LIM/HOMEOBOX PROTEIN LHX"/>
    <property type="match status" value="1"/>
</dbReference>
<dbReference type="Gene3D" id="2.10.110.10">
    <property type="entry name" value="Cysteine Rich Protein"/>
    <property type="match status" value="2"/>
</dbReference>
<dbReference type="PROSITE" id="PS50023">
    <property type="entry name" value="LIM_DOMAIN_2"/>
    <property type="match status" value="2"/>
</dbReference>
<dbReference type="InterPro" id="IPR017970">
    <property type="entry name" value="Homeobox_CS"/>
</dbReference>
<dbReference type="Proteomes" id="UP000055024">
    <property type="component" value="Unassembled WGS sequence"/>
</dbReference>
<evidence type="ECO:0000256" key="12">
    <source>
        <dbReference type="SAM" id="MobiDB-lite"/>
    </source>
</evidence>
<keyword evidence="8 9" id="KW-0539">Nucleus</keyword>
<dbReference type="InterPro" id="IPR050453">
    <property type="entry name" value="LIM_Homeobox_TF"/>
</dbReference>
<evidence type="ECO:0000256" key="1">
    <source>
        <dbReference type="ARBA" id="ARBA00004123"/>
    </source>
</evidence>
<evidence type="ECO:0000259" key="14">
    <source>
        <dbReference type="PROSITE" id="PS50071"/>
    </source>
</evidence>
<dbReference type="InterPro" id="IPR001781">
    <property type="entry name" value="Znf_LIM"/>
</dbReference>
<dbReference type="InterPro" id="IPR009057">
    <property type="entry name" value="Homeodomain-like_sf"/>
</dbReference>
<dbReference type="GO" id="GO:0000977">
    <property type="term" value="F:RNA polymerase II transcription regulatory region sequence-specific DNA binding"/>
    <property type="evidence" value="ECO:0007669"/>
    <property type="project" value="TreeGrafter"/>
</dbReference>
<accession>A0A0V1HDR6</accession>
<comment type="subcellular location">
    <subcellularLocation>
        <location evidence="1 9 11">Nucleus</location>
    </subcellularLocation>
</comment>
<reference evidence="15 16" key="1">
    <citation type="submission" date="2015-01" db="EMBL/GenBank/DDBJ databases">
        <title>Evolution of Trichinella species and genotypes.</title>
        <authorList>
            <person name="Korhonen P.K."/>
            <person name="Edoardo P."/>
            <person name="Giuseppe L.R."/>
            <person name="Gasser R.B."/>
        </authorList>
    </citation>
    <scope>NUCLEOTIDE SEQUENCE [LARGE SCALE GENOMIC DNA]</scope>
    <source>
        <strain evidence="15">ISS1029</strain>
    </source>
</reference>
<dbReference type="GO" id="GO:0000981">
    <property type="term" value="F:DNA-binding transcription factor activity, RNA polymerase II-specific"/>
    <property type="evidence" value="ECO:0007669"/>
    <property type="project" value="InterPro"/>
</dbReference>
<feature type="compositionally biased region" description="Low complexity" evidence="12">
    <location>
        <begin position="379"/>
        <end position="391"/>
    </location>
</feature>
<dbReference type="FunFam" id="1.10.10.60:FF:000448">
    <property type="entry name" value="LIM/homeobox protein Lhx4"/>
    <property type="match status" value="1"/>
</dbReference>
<evidence type="ECO:0000256" key="5">
    <source>
        <dbReference type="ARBA" id="ARBA00023038"/>
    </source>
</evidence>
<protein>
    <submittedName>
        <fullName evidence="15">LIM homeobox transcription factor 1-alpha</fullName>
    </submittedName>
</protein>
<proteinExistence type="predicted"/>
<evidence type="ECO:0000256" key="7">
    <source>
        <dbReference type="ARBA" id="ARBA00023155"/>
    </source>
</evidence>
<dbReference type="SMART" id="SM00389">
    <property type="entry name" value="HOX"/>
    <property type="match status" value="1"/>
</dbReference>
<organism evidence="15 16">
    <name type="scientific">Trichinella zimbabwensis</name>
    <dbReference type="NCBI Taxonomy" id="268475"/>
    <lineage>
        <taxon>Eukaryota</taxon>
        <taxon>Metazoa</taxon>
        <taxon>Ecdysozoa</taxon>
        <taxon>Nematoda</taxon>
        <taxon>Enoplea</taxon>
        <taxon>Dorylaimia</taxon>
        <taxon>Trichinellida</taxon>
        <taxon>Trichinellidae</taxon>
        <taxon>Trichinella</taxon>
    </lineage>
</organism>
<dbReference type="PROSITE" id="PS00027">
    <property type="entry name" value="HOMEOBOX_1"/>
    <property type="match status" value="1"/>
</dbReference>
<dbReference type="Gene3D" id="1.10.10.60">
    <property type="entry name" value="Homeodomain-like"/>
    <property type="match status" value="1"/>
</dbReference>
<evidence type="ECO:0000256" key="9">
    <source>
        <dbReference type="PROSITE-ProRule" id="PRU00108"/>
    </source>
</evidence>
<dbReference type="SUPFAM" id="SSF46689">
    <property type="entry name" value="Homeodomain-like"/>
    <property type="match status" value="1"/>
</dbReference>
<evidence type="ECO:0000256" key="11">
    <source>
        <dbReference type="RuleBase" id="RU000682"/>
    </source>
</evidence>
<dbReference type="EMBL" id="JYDP01000081">
    <property type="protein sequence ID" value="KRZ08763.1"/>
    <property type="molecule type" value="Genomic_DNA"/>
</dbReference>
<feature type="domain" description="LIM zinc-binding" evidence="13">
    <location>
        <begin position="202"/>
        <end position="263"/>
    </location>
</feature>
<keyword evidence="2 10" id="KW-0479">Metal-binding</keyword>
<evidence type="ECO:0000313" key="16">
    <source>
        <dbReference type="Proteomes" id="UP000055024"/>
    </source>
</evidence>
<dbReference type="Pfam" id="PF00412">
    <property type="entry name" value="LIM"/>
    <property type="match status" value="2"/>
</dbReference>
<keyword evidence="3" id="KW-0677">Repeat</keyword>
<dbReference type="STRING" id="268475.A0A0V1HDR6"/>
<dbReference type="InterPro" id="IPR001356">
    <property type="entry name" value="HD"/>
</dbReference>
<name>A0A0V1HDR6_9BILA</name>
<dbReference type="SUPFAM" id="SSF57716">
    <property type="entry name" value="Glucocorticoid receptor-like (DNA-binding domain)"/>
    <property type="match status" value="2"/>
</dbReference>
<keyword evidence="5 10" id="KW-0440">LIM domain</keyword>
<keyword evidence="6 9" id="KW-0238">DNA-binding</keyword>
<evidence type="ECO:0000256" key="10">
    <source>
        <dbReference type="PROSITE-ProRule" id="PRU00125"/>
    </source>
</evidence>
<sequence>MVVLRNGGVDDQRAPAIELHCRRLYPLTKRKSKCKMQTRHLNNNDNNTILLFVHLNHSLYWLVGWLIGRSTGWLVDWLTIHHRRPVTVNAVIITMNSGETASQACQPASILQAACRYYQSGRSQALSFCPASTMTLPTNACCVACKMPINDRFMLNVAGNFWHERCLVCSICGLELSLAPSCFLRDGKVLCRGDYLRIYGSKCAKCALPLNPSDFVQRSQDRIFHMNCFGCSICGKLLQPGDEYVRQNEQILCRGDFESLVHNPYEDAFKLGPFRHGHHKKTLKRPRTILTSHQRKTFKASFEVSAKPCRKVREALAKETGLSVRVVQVWFQNQRAKMKKLHRKTEYKKASGHEANADGSDGQDKEDAIKQQATDKDSGSSSASELDLSSETHSCSNMLDSPCSDVASFHEADMQRSELLKNVEEVNTEAQCASSPSSSTTMKNSPIDRLYLMQNSYFNY</sequence>
<comment type="caution">
    <text evidence="15">The sequence shown here is derived from an EMBL/GenBank/DDBJ whole genome shotgun (WGS) entry which is preliminary data.</text>
</comment>
<evidence type="ECO:0000256" key="4">
    <source>
        <dbReference type="ARBA" id="ARBA00022833"/>
    </source>
</evidence>
<dbReference type="GO" id="GO:0005634">
    <property type="term" value="C:nucleus"/>
    <property type="evidence" value="ECO:0007669"/>
    <property type="project" value="UniProtKB-SubCell"/>
</dbReference>
<feature type="domain" description="Homeobox" evidence="14">
    <location>
        <begin position="281"/>
        <end position="341"/>
    </location>
</feature>
<evidence type="ECO:0000313" key="15">
    <source>
        <dbReference type="EMBL" id="KRZ08763.1"/>
    </source>
</evidence>
<dbReference type="PROSITE" id="PS50071">
    <property type="entry name" value="HOMEOBOX_2"/>
    <property type="match status" value="1"/>
</dbReference>
<feature type="compositionally biased region" description="Basic and acidic residues" evidence="12">
    <location>
        <begin position="347"/>
        <end position="378"/>
    </location>
</feature>
<feature type="DNA-binding region" description="Homeobox" evidence="9">
    <location>
        <begin position="283"/>
        <end position="342"/>
    </location>
</feature>
<dbReference type="CDD" id="cd00086">
    <property type="entry name" value="homeodomain"/>
    <property type="match status" value="1"/>
</dbReference>